<dbReference type="AlphaFoldDB" id="X1VQ49"/>
<organism evidence="1">
    <name type="scientific">marine sediment metagenome</name>
    <dbReference type="NCBI Taxonomy" id="412755"/>
    <lineage>
        <taxon>unclassified sequences</taxon>
        <taxon>metagenomes</taxon>
        <taxon>ecological metagenomes</taxon>
    </lineage>
</organism>
<protein>
    <submittedName>
        <fullName evidence="1">Uncharacterized protein</fullName>
    </submittedName>
</protein>
<gene>
    <name evidence="1" type="ORF">S12H4_61209</name>
</gene>
<dbReference type="EMBL" id="BARW01040550">
    <property type="protein sequence ID" value="GAJ18776.1"/>
    <property type="molecule type" value="Genomic_DNA"/>
</dbReference>
<feature type="non-terminal residue" evidence="1">
    <location>
        <position position="1"/>
    </location>
</feature>
<accession>X1VQ49</accession>
<sequence length="58" mass="6355">NSSIHFTSKTCDNKNYQKLRISEYLASVPFLGECFGKCSGEIASLRAGGFNNYDLMAG</sequence>
<proteinExistence type="predicted"/>
<reference evidence="1" key="1">
    <citation type="journal article" date="2014" name="Front. Microbiol.">
        <title>High frequency of phylogenetically diverse reductive dehalogenase-homologous genes in deep subseafloor sedimentary metagenomes.</title>
        <authorList>
            <person name="Kawai M."/>
            <person name="Futagami T."/>
            <person name="Toyoda A."/>
            <person name="Takaki Y."/>
            <person name="Nishi S."/>
            <person name="Hori S."/>
            <person name="Arai W."/>
            <person name="Tsubouchi T."/>
            <person name="Morono Y."/>
            <person name="Uchiyama I."/>
            <person name="Ito T."/>
            <person name="Fujiyama A."/>
            <person name="Inagaki F."/>
            <person name="Takami H."/>
        </authorList>
    </citation>
    <scope>NUCLEOTIDE SEQUENCE</scope>
    <source>
        <strain evidence="1">Expedition CK06-06</strain>
    </source>
</reference>
<evidence type="ECO:0000313" key="1">
    <source>
        <dbReference type="EMBL" id="GAJ18776.1"/>
    </source>
</evidence>
<comment type="caution">
    <text evidence="1">The sequence shown here is derived from an EMBL/GenBank/DDBJ whole genome shotgun (WGS) entry which is preliminary data.</text>
</comment>
<name>X1VQ49_9ZZZZ</name>